<keyword evidence="3" id="KW-1185">Reference proteome</keyword>
<feature type="transmembrane region" description="Helical" evidence="1">
    <location>
        <begin position="6"/>
        <end position="26"/>
    </location>
</feature>
<dbReference type="AlphaFoldDB" id="A0A4Y2WCY6"/>
<accession>A0A4Y2WCY6</accession>
<dbReference type="EMBL" id="BGPR01057640">
    <property type="protein sequence ID" value="GBO33927.1"/>
    <property type="molecule type" value="Genomic_DNA"/>
</dbReference>
<sequence>MNTARLILQNLIFGIICVVMGFTYVAPCPLEDYIREGGAISPPLSRCFNSRGPFSPRRASPRYNFDNPPTSPMQFEEQIPPYNPVNHLPRSPAIPVRNHTSLKVIIPCEFNHIMTPMVIDFDETWHVSSFYGF</sequence>
<comment type="caution">
    <text evidence="2">The sequence shown here is derived from an EMBL/GenBank/DDBJ whole genome shotgun (WGS) entry which is preliminary data.</text>
</comment>
<feature type="non-terminal residue" evidence="2">
    <location>
        <position position="133"/>
    </location>
</feature>
<evidence type="ECO:0000313" key="2">
    <source>
        <dbReference type="EMBL" id="GBO33927.1"/>
    </source>
</evidence>
<dbReference type="Proteomes" id="UP000499080">
    <property type="component" value="Unassembled WGS sequence"/>
</dbReference>
<evidence type="ECO:0000313" key="3">
    <source>
        <dbReference type="Proteomes" id="UP000499080"/>
    </source>
</evidence>
<protein>
    <submittedName>
        <fullName evidence="2">Uncharacterized protein</fullName>
    </submittedName>
</protein>
<evidence type="ECO:0000256" key="1">
    <source>
        <dbReference type="SAM" id="Phobius"/>
    </source>
</evidence>
<proteinExistence type="predicted"/>
<keyword evidence="1" id="KW-0472">Membrane</keyword>
<keyword evidence="1" id="KW-1133">Transmembrane helix</keyword>
<gene>
    <name evidence="2" type="ORF">AVEN_48086_1</name>
</gene>
<keyword evidence="1" id="KW-0812">Transmembrane</keyword>
<organism evidence="2 3">
    <name type="scientific">Araneus ventricosus</name>
    <name type="common">Orbweaver spider</name>
    <name type="synonym">Epeira ventricosa</name>
    <dbReference type="NCBI Taxonomy" id="182803"/>
    <lineage>
        <taxon>Eukaryota</taxon>
        <taxon>Metazoa</taxon>
        <taxon>Ecdysozoa</taxon>
        <taxon>Arthropoda</taxon>
        <taxon>Chelicerata</taxon>
        <taxon>Arachnida</taxon>
        <taxon>Araneae</taxon>
        <taxon>Araneomorphae</taxon>
        <taxon>Entelegynae</taxon>
        <taxon>Araneoidea</taxon>
        <taxon>Araneidae</taxon>
        <taxon>Araneus</taxon>
    </lineage>
</organism>
<name>A0A4Y2WCY6_ARAVE</name>
<reference evidence="2 3" key="1">
    <citation type="journal article" date="2019" name="Sci. Rep.">
        <title>Orb-weaving spider Araneus ventricosus genome elucidates the spidroin gene catalogue.</title>
        <authorList>
            <person name="Kono N."/>
            <person name="Nakamura H."/>
            <person name="Ohtoshi R."/>
            <person name="Moran D.A.P."/>
            <person name="Shinohara A."/>
            <person name="Yoshida Y."/>
            <person name="Fujiwara M."/>
            <person name="Mori M."/>
            <person name="Tomita M."/>
            <person name="Arakawa K."/>
        </authorList>
    </citation>
    <scope>NUCLEOTIDE SEQUENCE [LARGE SCALE GENOMIC DNA]</scope>
</reference>